<keyword evidence="2" id="KW-0732">Signal</keyword>
<feature type="chain" id="PRO_5032577813" evidence="2">
    <location>
        <begin position="27"/>
        <end position="320"/>
    </location>
</feature>
<sequence>MTNSTESKTMVLFTKIVLICCTVALALATTVACSPLTAINALTTDSTYTKTSDITYGPYPRNQLDVYTPKNMHAAAPVVVFFYGGSWSSGERGDYAFVGEALASRGIVAVVADYRLYPEVRYPTFLEDGARAVAWSVKEVARYGGDPKRLYIMGHSSGAYNAAMVALDPRWLAEVNLTPAVFRGWIGLAGPYDFLPIENRGVRPVFFFPNSPVDSQPINHISSTAPPTLLIAANSDNLVNPRRNTGGLAAALRAANVPVTEQYFDHVGHATLVGAISRPLRGLAPVLDTVTQFILSDAGRNATPLLTTPGAAKTATLSAQ</sequence>
<feature type="domain" description="BD-FAE-like" evidence="3">
    <location>
        <begin position="64"/>
        <end position="168"/>
    </location>
</feature>
<gene>
    <name evidence="4" type="ORF">HNR39_003452</name>
</gene>
<name>A0A840RZ14_9BURK</name>
<dbReference type="EMBL" id="JACHHQ010000007">
    <property type="protein sequence ID" value="MBB5201599.1"/>
    <property type="molecule type" value="Genomic_DNA"/>
</dbReference>
<keyword evidence="1" id="KW-0378">Hydrolase</keyword>
<evidence type="ECO:0000256" key="1">
    <source>
        <dbReference type="ARBA" id="ARBA00022801"/>
    </source>
</evidence>
<dbReference type="PANTHER" id="PTHR48081:SF9">
    <property type="entry name" value="CARBOXYLESTERASE"/>
    <property type="match status" value="1"/>
</dbReference>
<evidence type="ECO:0000313" key="5">
    <source>
        <dbReference type="Proteomes" id="UP000571084"/>
    </source>
</evidence>
<dbReference type="GO" id="GO:0016787">
    <property type="term" value="F:hydrolase activity"/>
    <property type="evidence" value="ECO:0007669"/>
    <property type="project" value="UniProtKB-KW"/>
</dbReference>
<protein>
    <submittedName>
        <fullName evidence="4">Acetyl esterase/lipase</fullName>
    </submittedName>
</protein>
<dbReference type="InterPro" id="IPR049492">
    <property type="entry name" value="BD-FAE-like_dom"/>
</dbReference>
<evidence type="ECO:0000256" key="2">
    <source>
        <dbReference type="SAM" id="SignalP"/>
    </source>
</evidence>
<dbReference type="RefSeq" id="WP_245182256.1">
    <property type="nucleotide sequence ID" value="NZ_JAAOZT010000003.1"/>
</dbReference>
<dbReference type="AlphaFoldDB" id="A0A840RZ14"/>
<dbReference type="SUPFAM" id="SSF53474">
    <property type="entry name" value="alpha/beta-Hydrolases"/>
    <property type="match status" value="1"/>
</dbReference>
<evidence type="ECO:0000259" key="3">
    <source>
        <dbReference type="Pfam" id="PF20434"/>
    </source>
</evidence>
<comment type="caution">
    <text evidence="4">The sequence shown here is derived from an EMBL/GenBank/DDBJ whole genome shotgun (WGS) entry which is preliminary data.</text>
</comment>
<dbReference type="InterPro" id="IPR029058">
    <property type="entry name" value="AB_hydrolase_fold"/>
</dbReference>
<dbReference type="Proteomes" id="UP000571084">
    <property type="component" value="Unassembled WGS sequence"/>
</dbReference>
<feature type="signal peptide" evidence="2">
    <location>
        <begin position="1"/>
        <end position="26"/>
    </location>
</feature>
<dbReference type="Pfam" id="PF20434">
    <property type="entry name" value="BD-FAE"/>
    <property type="match status" value="1"/>
</dbReference>
<dbReference type="PANTHER" id="PTHR48081">
    <property type="entry name" value="AB HYDROLASE SUPERFAMILY PROTEIN C4A8.06C"/>
    <property type="match status" value="1"/>
</dbReference>
<dbReference type="InterPro" id="IPR050300">
    <property type="entry name" value="GDXG_lipolytic_enzyme"/>
</dbReference>
<proteinExistence type="predicted"/>
<organism evidence="4 5">
    <name type="scientific">Glaciimonas immobilis</name>
    <dbReference type="NCBI Taxonomy" id="728004"/>
    <lineage>
        <taxon>Bacteria</taxon>
        <taxon>Pseudomonadati</taxon>
        <taxon>Pseudomonadota</taxon>
        <taxon>Betaproteobacteria</taxon>
        <taxon>Burkholderiales</taxon>
        <taxon>Oxalobacteraceae</taxon>
        <taxon>Glaciimonas</taxon>
    </lineage>
</organism>
<reference evidence="4 5" key="1">
    <citation type="submission" date="2020-08" db="EMBL/GenBank/DDBJ databases">
        <title>Genomic Encyclopedia of Type Strains, Phase IV (KMG-IV): sequencing the most valuable type-strain genomes for metagenomic binning, comparative biology and taxonomic classification.</title>
        <authorList>
            <person name="Goeker M."/>
        </authorList>
    </citation>
    <scope>NUCLEOTIDE SEQUENCE [LARGE SCALE GENOMIC DNA]</scope>
    <source>
        <strain evidence="4 5">DSM 23240</strain>
    </source>
</reference>
<evidence type="ECO:0000313" key="4">
    <source>
        <dbReference type="EMBL" id="MBB5201599.1"/>
    </source>
</evidence>
<keyword evidence="5" id="KW-1185">Reference proteome</keyword>
<dbReference type="Gene3D" id="3.40.50.1820">
    <property type="entry name" value="alpha/beta hydrolase"/>
    <property type="match status" value="1"/>
</dbReference>
<accession>A0A840RZ14</accession>